<dbReference type="Pfam" id="PF04563">
    <property type="entry name" value="RNA_pol_Rpb2_1"/>
    <property type="match status" value="1"/>
</dbReference>
<dbReference type="InterPro" id="IPR007120">
    <property type="entry name" value="DNA-dir_RNAP_su2_dom"/>
</dbReference>
<dbReference type="PANTHER" id="PTHR20856">
    <property type="entry name" value="DNA-DIRECTED RNA POLYMERASE I SUBUNIT 2"/>
    <property type="match status" value="1"/>
</dbReference>
<dbReference type="Gene3D" id="2.40.270.10">
    <property type="entry name" value="DNA-directed RNA polymerase, subunit 2, domain 6"/>
    <property type="match status" value="1"/>
</dbReference>
<feature type="domain" description="RNA polymerase beta subunit protrusion" evidence="12">
    <location>
        <begin position="37"/>
        <end position="439"/>
    </location>
</feature>
<dbReference type="NCBIfam" id="NF007175">
    <property type="entry name" value="PRK09606.1"/>
    <property type="match status" value="1"/>
</dbReference>
<evidence type="ECO:0000259" key="13">
    <source>
        <dbReference type="Pfam" id="PF04565"/>
    </source>
</evidence>
<proteinExistence type="inferred from homology"/>
<reference evidence="16" key="1">
    <citation type="journal article" date="2020" name="Nature">
        <title>Giant virus diversity and host interactions through global metagenomics.</title>
        <authorList>
            <person name="Schulz F."/>
            <person name="Roux S."/>
            <person name="Paez-Espino D."/>
            <person name="Jungbluth S."/>
            <person name="Walsh D.A."/>
            <person name="Denef V.J."/>
            <person name="McMahon K.D."/>
            <person name="Konstantinidis K.T."/>
            <person name="Eloe-Fadrosh E.A."/>
            <person name="Kyrpides N.C."/>
            <person name="Woyke T."/>
        </authorList>
    </citation>
    <scope>NUCLEOTIDE SEQUENCE</scope>
    <source>
        <strain evidence="16">GVMAG-M-3300025874-2</strain>
    </source>
</reference>
<dbReference type="PROSITE" id="PS01166">
    <property type="entry name" value="RNA_POL_BETA"/>
    <property type="match status" value="1"/>
</dbReference>
<dbReference type="InterPro" id="IPR037033">
    <property type="entry name" value="DNA-dir_RNAP_su2_hyb_sf"/>
</dbReference>
<dbReference type="GO" id="GO:0006351">
    <property type="term" value="P:DNA-templated transcription"/>
    <property type="evidence" value="ECO:0007669"/>
    <property type="project" value="InterPro"/>
</dbReference>
<feature type="domain" description="DNA-directed RNA polymerase subunit 2 hybrid-binding" evidence="9">
    <location>
        <begin position="713"/>
        <end position="1085"/>
    </location>
</feature>
<evidence type="ECO:0000256" key="7">
    <source>
        <dbReference type="ARBA" id="ARBA00022833"/>
    </source>
</evidence>
<feature type="domain" description="RNA polymerase Rpb2" evidence="13">
    <location>
        <begin position="473"/>
        <end position="537"/>
    </location>
</feature>
<feature type="domain" description="RNA polymerase Rpb2" evidence="11">
    <location>
        <begin position="235"/>
        <end position="396"/>
    </location>
</feature>
<evidence type="ECO:0000256" key="3">
    <source>
        <dbReference type="ARBA" id="ARBA00022478"/>
    </source>
</evidence>
<dbReference type="GO" id="GO:0032549">
    <property type="term" value="F:ribonucleoside binding"/>
    <property type="evidence" value="ECO:0007669"/>
    <property type="project" value="InterPro"/>
</dbReference>
<evidence type="ECO:0000256" key="8">
    <source>
        <dbReference type="ARBA" id="ARBA00023163"/>
    </source>
</evidence>
<name>A0A6C0JB32_9ZZZZ</name>
<accession>A0A6C0JB32</accession>
<evidence type="ECO:0000259" key="9">
    <source>
        <dbReference type="Pfam" id="PF00562"/>
    </source>
</evidence>
<dbReference type="GO" id="GO:0046872">
    <property type="term" value="F:metal ion binding"/>
    <property type="evidence" value="ECO:0007669"/>
    <property type="project" value="UniProtKB-KW"/>
</dbReference>
<organism evidence="16">
    <name type="scientific">viral metagenome</name>
    <dbReference type="NCBI Taxonomy" id="1070528"/>
    <lineage>
        <taxon>unclassified sequences</taxon>
        <taxon>metagenomes</taxon>
        <taxon>organismal metagenomes</taxon>
    </lineage>
</organism>
<evidence type="ECO:0000256" key="1">
    <source>
        <dbReference type="ARBA" id="ARBA00006835"/>
    </source>
</evidence>
<dbReference type="InterPro" id="IPR007647">
    <property type="entry name" value="RNA_pol_Rpb2_5"/>
</dbReference>
<feature type="domain" description="RNA polymerase Rpb2" evidence="14">
    <location>
        <begin position="572"/>
        <end position="633"/>
    </location>
</feature>
<comment type="similarity">
    <text evidence="1">Belongs to the RNA polymerase beta chain family.</text>
</comment>
<dbReference type="Pfam" id="PF04566">
    <property type="entry name" value="RNA_pol_Rpb2_4"/>
    <property type="match status" value="1"/>
</dbReference>
<evidence type="ECO:0000256" key="6">
    <source>
        <dbReference type="ARBA" id="ARBA00022723"/>
    </source>
</evidence>
<keyword evidence="6" id="KW-0479">Metal-binding</keyword>
<keyword evidence="8" id="KW-0804">Transcription</keyword>
<feature type="domain" description="RNA polymerase Rpb2" evidence="15">
    <location>
        <begin position="654"/>
        <end position="704"/>
    </location>
</feature>
<dbReference type="EMBL" id="MN740348">
    <property type="protein sequence ID" value="QHU01757.1"/>
    <property type="molecule type" value="Genomic_DNA"/>
</dbReference>
<dbReference type="InterPro" id="IPR007645">
    <property type="entry name" value="RNA_pol_Rpb2_3"/>
</dbReference>
<protein>
    <recommendedName>
        <fullName evidence="2">DNA-directed RNA polymerase</fullName>
        <ecNumber evidence="2">2.7.7.6</ecNumber>
    </recommendedName>
</protein>
<evidence type="ECO:0000256" key="4">
    <source>
        <dbReference type="ARBA" id="ARBA00022679"/>
    </source>
</evidence>
<dbReference type="Gene3D" id="3.90.1110.10">
    <property type="entry name" value="RNA polymerase Rpb2, domain 2"/>
    <property type="match status" value="1"/>
</dbReference>
<dbReference type="Pfam" id="PF04560">
    <property type="entry name" value="RNA_pol_Rpb2_7"/>
    <property type="match status" value="1"/>
</dbReference>
<keyword evidence="3" id="KW-0240">DNA-directed RNA polymerase</keyword>
<dbReference type="InterPro" id="IPR007641">
    <property type="entry name" value="RNA_pol_Rpb2_7"/>
</dbReference>
<dbReference type="InterPro" id="IPR007644">
    <property type="entry name" value="RNA_pol_bsu_protrusion"/>
</dbReference>
<dbReference type="GO" id="GO:0000428">
    <property type="term" value="C:DNA-directed RNA polymerase complex"/>
    <property type="evidence" value="ECO:0007669"/>
    <property type="project" value="UniProtKB-KW"/>
</dbReference>
<keyword evidence="4" id="KW-0808">Transferase</keyword>
<keyword evidence="5" id="KW-0548">Nucleotidyltransferase</keyword>
<dbReference type="InterPro" id="IPR007642">
    <property type="entry name" value="RNA_pol_Rpb2_2"/>
</dbReference>
<dbReference type="Gene3D" id="2.40.50.150">
    <property type="match status" value="1"/>
</dbReference>
<evidence type="ECO:0000259" key="14">
    <source>
        <dbReference type="Pfam" id="PF04566"/>
    </source>
</evidence>
<dbReference type="Gene3D" id="3.90.1100.10">
    <property type="match status" value="1"/>
</dbReference>
<dbReference type="Pfam" id="PF04561">
    <property type="entry name" value="RNA_pol_Rpb2_2"/>
    <property type="match status" value="1"/>
</dbReference>
<evidence type="ECO:0000259" key="11">
    <source>
        <dbReference type="Pfam" id="PF04561"/>
    </source>
</evidence>
<dbReference type="InterPro" id="IPR007121">
    <property type="entry name" value="RNA_pol_bsu_CS"/>
</dbReference>
<evidence type="ECO:0000256" key="2">
    <source>
        <dbReference type="ARBA" id="ARBA00012418"/>
    </source>
</evidence>
<dbReference type="Gene3D" id="3.90.1800.10">
    <property type="entry name" value="RNA polymerase alpha subunit dimerisation domain"/>
    <property type="match status" value="1"/>
</dbReference>
<evidence type="ECO:0000259" key="10">
    <source>
        <dbReference type="Pfam" id="PF04560"/>
    </source>
</evidence>
<dbReference type="EC" id="2.7.7.6" evidence="2"/>
<dbReference type="SUPFAM" id="SSF64484">
    <property type="entry name" value="beta and beta-prime subunits of DNA dependent RNA-polymerase"/>
    <property type="match status" value="1"/>
</dbReference>
<feature type="domain" description="RNA polymerase Rpb2" evidence="10">
    <location>
        <begin position="1087"/>
        <end position="1178"/>
    </location>
</feature>
<dbReference type="Pfam" id="PF04565">
    <property type="entry name" value="RNA_pol_Rpb2_3"/>
    <property type="match status" value="1"/>
</dbReference>
<dbReference type="InterPro" id="IPR037034">
    <property type="entry name" value="RNA_pol_Rpb2_2_sf"/>
</dbReference>
<dbReference type="InterPro" id="IPR015712">
    <property type="entry name" value="DNA-dir_RNA_pol_su2"/>
</dbReference>
<dbReference type="AlphaFoldDB" id="A0A6C0JB32"/>
<dbReference type="CDD" id="cd00653">
    <property type="entry name" value="RNA_pol_B_RPB2"/>
    <property type="match status" value="1"/>
</dbReference>
<dbReference type="GO" id="GO:0003899">
    <property type="term" value="F:DNA-directed RNA polymerase activity"/>
    <property type="evidence" value="ECO:0007669"/>
    <property type="project" value="UniProtKB-EC"/>
</dbReference>
<dbReference type="Pfam" id="PF04567">
    <property type="entry name" value="RNA_pol_Rpb2_5"/>
    <property type="match status" value="1"/>
</dbReference>
<evidence type="ECO:0000259" key="15">
    <source>
        <dbReference type="Pfam" id="PF04567"/>
    </source>
</evidence>
<dbReference type="InterPro" id="IPR007646">
    <property type="entry name" value="RNA_pol_Rpb2_4"/>
</dbReference>
<dbReference type="GO" id="GO:0003677">
    <property type="term" value="F:DNA binding"/>
    <property type="evidence" value="ECO:0007669"/>
    <property type="project" value="InterPro"/>
</dbReference>
<dbReference type="Pfam" id="PF00562">
    <property type="entry name" value="RNA_pol_Rpb2_6"/>
    <property type="match status" value="1"/>
</dbReference>
<sequence>MPKYLFKIIYYIYINMLKLTESQKWTVLNSFFKDKKNLVLHHLNSFNHFMREDIPSIIEENNPIVVNYEYNKTHNKFMKEYRIEIGNIYISKPVINEPNGVINQMYPMDARLRNLTYGSSLYVDIKHCIRTHNIKDDSYTDEEFPLISKKNFGKLPIMLQSDFCVLSNQPSKTLAEMGECEYDTGGYFIVKGQEKVIVCQECKCVNKVYVFPNSKVSAHKYTHIAQIRSVPYKVRGVIRVVKVKMTSKGSFGKTLKVEIRFIKTDIPVFILFRAIGIITDKEICEYICNDINNKDMMELLKTSMEEASVINTQELAIQYISNYFNFYNKNKVSDEEFKYYKYKKIINVIKESLLPHVGDSFKSKALYLGYMTKCLLGNILGVDKTDIRDSYINKRVFTSGELLAILFRENYMKIIRDLKNTVEKDIYSGRVDELKINLSKKIKPNSLEISMLRALKTGDWGIKSMDGMKGVSQVMGRLSYLQTLSHLRRIISPLQRDAKIIEPRKLHSTQYGFICPSETPEGESIGIVKNMALTSYITSNMSVDTVLNILKSNELIPIDEVFPKNILRSLKIFINGNWVGIHNDSKKIYDILIEHRQKGIIHPHTSICWKYKESVLHISTDGGRLIRPMFLVKDNKLQITEAILKDLSDNKIKFDDLIIKHNCIGYVDSEESDSLMFAMNTKKLEENKRTNDLFVNYTHCELHPSMMFGVLVSNIPFANHNQAPRNIYQGAMGKQALGIYATNFAKRMDTTSYILHYPQKPLATTKASIHVNSNTLPSGSNAIVAIACYTGYNQEDSLIFNRSSIERGLFVSSTYKTYKDEEKRNSSTLEDEKFCKPEKFYSDNTLKTTGMKGGSYDKINNEGFAQVGQEVKSGDIIIGKVSPIKGATDGEPKYKDISKSIKKNESGTIDEVYVNRNDGSYRVAKVRVRTLRPPGVGDKFSSRHGQKGTIGITYSEEDMPYTKDGIRPDIIMNPHAIPSRMTIGHLIETCSGKIGSVLGKEMDATPFTDISIDKIGEILQKECGYSKTGKEVMYCGKTGKIIHANIFIGPIFYYKLKHMVLDKIHSRLSGPYQLLTRQPSEGRSRDGGLRLGEMERDVLLAHGAVQFLKERTFDNSDKFQFYVCKRTGMISAVNEEKHIYKSLHDPTNHTEFAKVQIPYASKLLIQELISMNIAPRIFT</sequence>
<evidence type="ECO:0000256" key="5">
    <source>
        <dbReference type="ARBA" id="ARBA00022695"/>
    </source>
</evidence>
<evidence type="ECO:0000313" key="16">
    <source>
        <dbReference type="EMBL" id="QHU01757.1"/>
    </source>
</evidence>
<evidence type="ECO:0000259" key="12">
    <source>
        <dbReference type="Pfam" id="PF04563"/>
    </source>
</evidence>
<keyword evidence="7" id="KW-0862">Zinc</keyword>
<dbReference type="InterPro" id="IPR014724">
    <property type="entry name" value="RNA_pol_RPB2_OB-fold"/>
</dbReference>